<evidence type="ECO:0000256" key="1">
    <source>
        <dbReference type="SAM" id="SignalP"/>
    </source>
</evidence>
<name>A0A840S3G3_9BURK</name>
<protein>
    <recommendedName>
        <fullName evidence="4">PEP-CTERM sorting domain-containing protein</fullName>
    </recommendedName>
</protein>
<dbReference type="Proteomes" id="UP000554837">
    <property type="component" value="Unassembled WGS sequence"/>
</dbReference>
<reference evidence="2 3" key="1">
    <citation type="submission" date="2020-08" db="EMBL/GenBank/DDBJ databases">
        <title>Genomic Encyclopedia of Type Strains, Phase IV (KMG-IV): sequencing the most valuable type-strain genomes for metagenomic binning, comparative biology and taxonomic classification.</title>
        <authorList>
            <person name="Goeker M."/>
        </authorList>
    </citation>
    <scope>NUCLEOTIDE SEQUENCE [LARGE SCALE GENOMIC DNA]</scope>
    <source>
        <strain evidence="2 3">DSM 23958</strain>
    </source>
</reference>
<evidence type="ECO:0000313" key="2">
    <source>
        <dbReference type="EMBL" id="MBB5204082.1"/>
    </source>
</evidence>
<feature type="signal peptide" evidence="1">
    <location>
        <begin position="1"/>
        <end position="21"/>
    </location>
</feature>
<comment type="caution">
    <text evidence="2">The sequence shown here is derived from an EMBL/GenBank/DDBJ whole genome shotgun (WGS) entry which is preliminary data.</text>
</comment>
<evidence type="ECO:0008006" key="4">
    <source>
        <dbReference type="Google" id="ProtNLM"/>
    </source>
</evidence>
<gene>
    <name evidence="2" type="ORF">HNQ51_001375</name>
</gene>
<keyword evidence="1" id="KW-0732">Signal</keyword>
<dbReference type="AlphaFoldDB" id="A0A840S3G3"/>
<dbReference type="OrthoDB" id="9152678at2"/>
<dbReference type="EMBL" id="JACHHO010000001">
    <property type="protein sequence ID" value="MBB5204082.1"/>
    <property type="molecule type" value="Genomic_DNA"/>
</dbReference>
<proteinExistence type="predicted"/>
<keyword evidence="3" id="KW-1185">Reference proteome</keyword>
<organism evidence="2 3">
    <name type="scientific">Inhella inkyongensis</name>
    <dbReference type="NCBI Taxonomy" id="392593"/>
    <lineage>
        <taxon>Bacteria</taxon>
        <taxon>Pseudomonadati</taxon>
        <taxon>Pseudomonadota</taxon>
        <taxon>Betaproteobacteria</taxon>
        <taxon>Burkholderiales</taxon>
        <taxon>Sphaerotilaceae</taxon>
        <taxon>Inhella</taxon>
    </lineage>
</organism>
<evidence type="ECO:0000313" key="3">
    <source>
        <dbReference type="Proteomes" id="UP000554837"/>
    </source>
</evidence>
<dbReference type="RefSeq" id="WP_138856923.1">
    <property type="nucleotide sequence ID" value="NZ_CP040709.1"/>
</dbReference>
<feature type="chain" id="PRO_5032490149" description="PEP-CTERM sorting domain-containing protein" evidence="1">
    <location>
        <begin position="22"/>
        <end position="292"/>
    </location>
</feature>
<accession>A0A840S3G3</accession>
<sequence length="292" mass="31168">MKVIRSLLWILGLSLSAELSASTWQLRGLLQSTAVQAAPGPVYSFQDNESFDLFNKPEARLLQRHEVMGATPNGGRTEGHFEGRIGLLRATASASYPYCCDIAGHRINQGYTHTSVQGQFYDTISVFGGGLAFGTAVRYTVHLDISGRLSQPNGEMGGFLSADGLAEVRLTDLTTRQSSILSWNAKQDAVGQYLLSLDTFVGHELGLNGMLYAAASVSDYAQTARSTFADFGHSALFELSSSVAGMNLMGASGHDFARQTQPQPVPAPASLALVAVGLLAWRLVCGFSVRAA</sequence>